<dbReference type="AlphaFoldDB" id="A0A8T0AW13"/>
<keyword evidence="4" id="KW-1185">Reference proteome</keyword>
<feature type="region of interest" description="Disordered" evidence="1">
    <location>
        <begin position="100"/>
        <end position="184"/>
    </location>
</feature>
<evidence type="ECO:0000313" key="4">
    <source>
        <dbReference type="Proteomes" id="UP000606274"/>
    </source>
</evidence>
<feature type="compositionally biased region" description="Low complexity" evidence="1">
    <location>
        <begin position="156"/>
        <end position="167"/>
    </location>
</feature>
<feature type="chain" id="PRO_5035835868" evidence="2">
    <location>
        <begin position="19"/>
        <end position="184"/>
    </location>
</feature>
<dbReference type="EMBL" id="JABFDY010000016">
    <property type="protein sequence ID" value="KAF7696358.1"/>
    <property type="molecule type" value="Genomic_DNA"/>
</dbReference>
<comment type="caution">
    <text evidence="3">The sequence shown here is derived from an EMBL/GenBank/DDBJ whole genome shotgun (WGS) entry which is preliminary data.</text>
</comment>
<evidence type="ECO:0000256" key="1">
    <source>
        <dbReference type="SAM" id="MobiDB-lite"/>
    </source>
</evidence>
<protein>
    <submittedName>
        <fullName evidence="3">Uncharacterized protein</fullName>
    </submittedName>
</protein>
<organism evidence="3 4">
    <name type="scientific">Silurus meridionalis</name>
    <name type="common">Southern catfish</name>
    <name type="synonym">Silurus soldatovi meridionalis</name>
    <dbReference type="NCBI Taxonomy" id="175797"/>
    <lineage>
        <taxon>Eukaryota</taxon>
        <taxon>Metazoa</taxon>
        <taxon>Chordata</taxon>
        <taxon>Craniata</taxon>
        <taxon>Vertebrata</taxon>
        <taxon>Euteleostomi</taxon>
        <taxon>Actinopterygii</taxon>
        <taxon>Neopterygii</taxon>
        <taxon>Teleostei</taxon>
        <taxon>Ostariophysi</taxon>
        <taxon>Siluriformes</taxon>
        <taxon>Siluridae</taxon>
        <taxon>Silurus</taxon>
    </lineage>
</organism>
<feature type="signal peptide" evidence="2">
    <location>
        <begin position="1"/>
        <end position="18"/>
    </location>
</feature>
<dbReference type="Proteomes" id="UP000606274">
    <property type="component" value="Unassembled WGS sequence"/>
</dbReference>
<accession>A0A8T0AW13</accession>
<keyword evidence="2" id="KW-0732">Signal</keyword>
<gene>
    <name evidence="3" type="ORF">HF521_006452</name>
</gene>
<proteinExistence type="predicted"/>
<evidence type="ECO:0000313" key="3">
    <source>
        <dbReference type="EMBL" id="KAF7696358.1"/>
    </source>
</evidence>
<sequence length="184" mass="19623">MEMQFSVLLLCVLRITEGFPVSSQLSLAPSQSYTLLVPVSVLGLNGPQVVLVPVNTDWTAQRNQNPAARSEQTHTLTEAEQQHMNNRDLVENQNVNRPFLQLPTVSPDTPTPENPLPQGQFHNTPAPSTAPSPVLPAGVQDITDPLGKVPPSVSAGQSTQTGGTTTSCKHKAEAAHAKANKPVL</sequence>
<reference evidence="3" key="1">
    <citation type="submission" date="2020-08" db="EMBL/GenBank/DDBJ databases">
        <title>Chromosome-level assembly of Southern catfish (Silurus meridionalis) provides insights into visual adaptation to the nocturnal and benthic lifestyles.</title>
        <authorList>
            <person name="Zhang Y."/>
            <person name="Wang D."/>
            <person name="Peng Z."/>
        </authorList>
    </citation>
    <scope>NUCLEOTIDE SEQUENCE</scope>
    <source>
        <strain evidence="3">SWU-2019-XX</strain>
        <tissue evidence="3">Muscle</tissue>
    </source>
</reference>
<name>A0A8T0AW13_SILME</name>
<evidence type="ECO:0000256" key="2">
    <source>
        <dbReference type="SAM" id="SignalP"/>
    </source>
</evidence>